<dbReference type="OrthoDB" id="2506647at2759"/>
<evidence type="ECO:0008006" key="3">
    <source>
        <dbReference type="Google" id="ProtNLM"/>
    </source>
</evidence>
<dbReference type="Gene3D" id="3.90.280.10">
    <property type="entry name" value="PEBP-like"/>
    <property type="match status" value="1"/>
</dbReference>
<dbReference type="SUPFAM" id="SSF49777">
    <property type="entry name" value="PEBP-like"/>
    <property type="match status" value="1"/>
</dbReference>
<dbReference type="GO" id="GO:0005543">
    <property type="term" value="F:phospholipid binding"/>
    <property type="evidence" value="ECO:0007669"/>
    <property type="project" value="TreeGrafter"/>
</dbReference>
<dbReference type="PANTHER" id="PTHR11362:SF148">
    <property type="entry name" value="CARBOXYPEPTIDASE Y INHIBITOR"/>
    <property type="match status" value="1"/>
</dbReference>
<reference evidence="1 2" key="1">
    <citation type="submission" date="2018-06" db="EMBL/GenBank/DDBJ databases">
        <title>Complete Genomes of Monosporascus.</title>
        <authorList>
            <person name="Robinson A.J."/>
            <person name="Natvig D.O."/>
        </authorList>
    </citation>
    <scope>NUCLEOTIDE SEQUENCE [LARGE SCALE GENOMIC DNA]</scope>
    <source>
        <strain evidence="1 2">CBS 110550</strain>
    </source>
</reference>
<dbReference type="GO" id="GO:0030162">
    <property type="term" value="P:regulation of proteolysis"/>
    <property type="evidence" value="ECO:0007669"/>
    <property type="project" value="TreeGrafter"/>
</dbReference>
<keyword evidence="2" id="KW-1185">Reference proteome</keyword>
<dbReference type="AlphaFoldDB" id="A0A4Q4SV93"/>
<accession>A0A4Q4SV93</accession>
<name>A0A4Q4SV93_9PEZI</name>
<dbReference type="GO" id="GO:0046578">
    <property type="term" value="P:regulation of Ras protein signal transduction"/>
    <property type="evidence" value="ECO:0007669"/>
    <property type="project" value="TreeGrafter"/>
</dbReference>
<dbReference type="Proteomes" id="UP000293360">
    <property type="component" value="Unassembled WGS sequence"/>
</dbReference>
<dbReference type="InterPro" id="IPR036610">
    <property type="entry name" value="PEBP-like_sf"/>
</dbReference>
<dbReference type="CDD" id="cd00866">
    <property type="entry name" value="PEBP_euk"/>
    <property type="match status" value="1"/>
</dbReference>
<dbReference type="EMBL" id="QJNU01001356">
    <property type="protein sequence ID" value="RYO77028.1"/>
    <property type="molecule type" value="Genomic_DNA"/>
</dbReference>
<proteinExistence type="predicted"/>
<evidence type="ECO:0000313" key="1">
    <source>
        <dbReference type="EMBL" id="RYO77028.1"/>
    </source>
</evidence>
<protein>
    <recommendedName>
        <fullName evidence="3">Phosphatidylethanolamine-binding protein</fullName>
    </recommendedName>
</protein>
<dbReference type="PANTHER" id="PTHR11362">
    <property type="entry name" value="PHOSPHATIDYLETHANOLAMINE-BINDING PROTEIN"/>
    <property type="match status" value="1"/>
</dbReference>
<organism evidence="1 2">
    <name type="scientific">Monosporascus ibericus</name>
    <dbReference type="NCBI Taxonomy" id="155417"/>
    <lineage>
        <taxon>Eukaryota</taxon>
        <taxon>Fungi</taxon>
        <taxon>Dikarya</taxon>
        <taxon>Ascomycota</taxon>
        <taxon>Pezizomycotina</taxon>
        <taxon>Sordariomycetes</taxon>
        <taxon>Xylariomycetidae</taxon>
        <taxon>Xylariales</taxon>
        <taxon>Xylariales incertae sedis</taxon>
        <taxon>Monosporascus</taxon>
    </lineage>
</organism>
<dbReference type="STRING" id="155417.A0A4Q4SV93"/>
<evidence type="ECO:0000313" key="2">
    <source>
        <dbReference type="Proteomes" id="UP000293360"/>
    </source>
</evidence>
<dbReference type="Pfam" id="PF01161">
    <property type="entry name" value="PBP"/>
    <property type="match status" value="1"/>
</dbReference>
<dbReference type="InterPro" id="IPR008914">
    <property type="entry name" value="PEBP"/>
</dbReference>
<dbReference type="InterPro" id="IPR035810">
    <property type="entry name" value="PEBP_euk"/>
</dbReference>
<sequence>MIKAEIIPTETNIIKVVDEFLPSFVLDVEWSSDVYASLGNTLKPKKVQDQPTSSVIRPSGTTGSDSANLTYTITLTDPDAPSRDNPKWAEMCHFIATGLTLSASDSSTSTSSDLRDIMPWKAPGPPPKTGKHRYVFLLFAPANGTTEPLNLTKPEDRQHWGTGKERHGVRDWALDNGLAPVAANFFYAQNEKQKY</sequence>
<gene>
    <name evidence="1" type="ORF">DL764_010255</name>
</gene>
<dbReference type="GO" id="GO:0030414">
    <property type="term" value="F:peptidase inhibitor activity"/>
    <property type="evidence" value="ECO:0007669"/>
    <property type="project" value="TreeGrafter"/>
</dbReference>
<comment type="caution">
    <text evidence="1">The sequence shown here is derived from an EMBL/GenBank/DDBJ whole genome shotgun (WGS) entry which is preliminary data.</text>
</comment>